<feature type="region of interest" description="Disordered" evidence="1">
    <location>
        <begin position="1"/>
        <end position="23"/>
    </location>
</feature>
<dbReference type="EMBL" id="WIXP02000136">
    <property type="protein sequence ID" value="KAF6197326.1"/>
    <property type="molecule type" value="Genomic_DNA"/>
</dbReference>
<gene>
    <name evidence="2" type="ORF">GE061_020317</name>
</gene>
<dbReference type="Proteomes" id="UP000466442">
    <property type="component" value="Unassembled WGS sequence"/>
</dbReference>
<feature type="compositionally biased region" description="Polar residues" evidence="1">
    <location>
        <begin position="1"/>
        <end position="10"/>
    </location>
</feature>
<evidence type="ECO:0000313" key="3">
    <source>
        <dbReference type="Proteomes" id="UP000466442"/>
    </source>
</evidence>
<organism evidence="2 3">
    <name type="scientific">Apolygus lucorum</name>
    <name type="common">Small green plant bug</name>
    <name type="synonym">Lygocoris lucorum</name>
    <dbReference type="NCBI Taxonomy" id="248454"/>
    <lineage>
        <taxon>Eukaryota</taxon>
        <taxon>Metazoa</taxon>
        <taxon>Ecdysozoa</taxon>
        <taxon>Arthropoda</taxon>
        <taxon>Hexapoda</taxon>
        <taxon>Insecta</taxon>
        <taxon>Pterygota</taxon>
        <taxon>Neoptera</taxon>
        <taxon>Paraneoptera</taxon>
        <taxon>Hemiptera</taxon>
        <taxon>Heteroptera</taxon>
        <taxon>Panheteroptera</taxon>
        <taxon>Cimicomorpha</taxon>
        <taxon>Miridae</taxon>
        <taxon>Mirini</taxon>
        <taxon>Apolygus</taxon>
    </lineage>
</organism>
<evidence type="ECO:0000313" key="2">
    <source>
        <dbReference type="EMBL" id="KAF6197326.1"/>
    </source>
</evidence>
<sequence length="204" mass="22728">MSDWNVSDIPSNHPEFEEEMKEAPRDPMVLLSDVLEKISRQWAPTQQPQQLKRLKLPDFDPSAIPTAGEYASVIQTDHKIISSSKIKDKEAAKQEDAISRLTTAMKDNIKSEKSTDVRPILLVTSATKEDHPETLAFRIYRAIRISPLMACSTPALAPGLSEAYHLDGHPAPAVGSHIIYNLRPGMQTVIRYSRPSEITCKLGN</sequence>
<protein>
    <submittedName>
        <fullName evidence="2">Uncharacterized protein</fullName>
    </submittedName>
</protein>
<dbReference type="AlphaFoldDB" id="A0A8S9WNA1"/>
<proteinExistence type="predicted"/>
<reference evidence="2" key="1">
    <citation type="journal article" date="2021" name="Mol. Ecol. Resour.">
        <title>Apolygus lucorum genome provides insights into omnivorousness and mesophyll feeding.</title>
        <authorList>
            <person name="Liu Y."/>
            <person name="Liu H."/>
            <person name="Wang H."/>
            <person name="Huang T."/>
            <person name="Liu B."/>
            <person name="Yang B."/>
            <person name="Yin L."/>
            <person name="Li B."/>
            <person name="Zhang Y."/>
            <person name="Zhang S."/>
            <person name="Jiang F."/>
            <person name="Zhang X."/>
            <person name="Ren Y."/>
            <person name="Wang B."/>
            <person name="Wang S."/>
            <person name="Lu Y."/>
            <person name="Wu K."/>
            <person name="Fan W."/>
            <person name="Wang G."/>
        </authorList>
    </citation>
    <scope>NUCLEOTIDE SEQUENCE</scope>
    <source>
        <strain evidence="2">12Hb</strain>
    </source>
</reference>
<name>A0A8S9WNA1_APOLU</name>
<evidence type="ECO:0000256" key="1">
    <source>
        <dbReference type="SAM" id="MobiDB-lite"/>
    </source>
</evidence>
<comment type="caution">
    <text evidence="2">The sequence shown here is derived from an EMBL/GenBank/DDBJ whole genome shotgun (WGS) entry which is preliminary data.</text>
</comment>
<accession>A0A8S9WNA1</accession>
<keyword evidence="3" id="KW-1185">Reference proteome</keyword>